<reference evidence="8" key="1">
    <citation type="submission" date="2021-02" db="EMBL/GenBank/DDBJ databases">
        <authorList>
            <person name="Dougan E. K."/>
            <person name="Rhodes N."/>
            <person name="Thang M."/>
            <person name="Chan C."/>
        </authorList>
    </citation>
    <scope>NUCLEOTIDE SEQUENCE</scope>
</reference>
<evidence type="ECO:0000256" key="2">
    <source>
        <dbReference type="ARBA" id="ARBA00022723"/>
    </source>
</evidence>
<feature type="domain" description="EF-hand" evidence="7">
    <location>
        <begin position="299"/>
        <end position="334"/>
    </location>
</feature>
<dbReference type="PROSITE" id="PS00018">
    <property type="entry name" value="EF_HAND_1"/>
    <property type="match status" value="4"/>
</dbReference>
<keyword evidence="3" id="KW-0677">Repeat</keyword>
<dbReference type="PANTHER" id="PTHR23048:SF0">
    <property type="entry name" value="CALMODULIN LIKE 3"/>
    <property type="match status" value="1"/>
</dbReference>
<feature type="domain" description="EF-hand" evidence="7">
    <location>
        <begin position="368"/>
        <end position="403"/>
    </location>
</feature>
<evidence type="ECO:0000256" key="3">
    <source>
        <dbReference type="ARBA" id="ARBA00022737"/>
    </source>
</evidence>
<gene>
    <name evidence="8" type="ORF">SNAT2548_LOCUS18062</name>
</gene>
<dbReference type="SMART" id="SM00054">
    <property type="entry name" value="EFh"/>
    <property type="match status" value="6"/>
</dbReference>
<dbReference type="Pfam" id="PF13202">
    <property type="entry name" value="EF-hand_5"/>
    <property type="match status" value="1"/>
</dbReference>
<accession>A0A812P0G2</accession>
<keyword evidence="9" id="KW-1185">Reference proteome</keyword>
<feature type="domain" description="EF-hand" evidence="7">
    <location>
        <begin position="894"/>
        <end position="929"/>
    </location>
</feature>
<protein>
    <recommendedName>
        <fullName evidence="1">Calmodulin</fullName>
    </recommendedName>
</protein>
<dbReference type="Gene3D" id="1.10.238.10">
    <property type="entry name" value="EF-hand"/>
    <property type="match status" value="4"/>
</dbReference>
<feature type="region of interest" description="Disordered" evidence="6">
    <location>
        <begin position="99"/>
        <end position="246"/>
    </location>
</feature>
<keyword evidence="2" id="KW-0479">Metal-binding</keyword>
<evidence type="ECO:0000313" key="9">
    <source>
        <dbReference type="Proteomes" id="UP000604046"/>
    </source>
</evidence>
<dbReference type="PANTHER" id="PTHR23048">
    <property type="entry name" value="MYOSIN LIGHT CHAIN 1, 3"/>
    <property type="match status" value="1"/>
</dbReference>
<evidence type="ECO:0000313" key="8">
    <source>
        <dbReference type="EMBL" id="CAE7344703.1"/>
    </source>
</evidence>
<dbReference type="PROSITE" id="PS50222">
    <property type="entry name" value="EF_HAND_2"/>
    <property type="match status" value="6"/>
</dbReference>
<evidence type="ECO:0000256" key="6">
    <source>
        <dbReference type="SAM" id="MobiDB-lite"/>
    </source>
</evidence>
<evidence type="ECO:0000256" key="5">
    <source>
        <dbReference type="ARBA" id="ARBA00022990"/>
    </source>
</evidence>
<dbReference type="InterPro" id="IPR050230">
    <property type="entry name" value="CALM/Myosin/TropC-like"/>
</dbReference>
<organism evidence="8 9">
    <name type="scientific">Symbiodinium natans</name>
    <dbReference type="NCBI Taxonomy" id="878477"/>
    <lineage>
        <taxon>Eukaryota</taxon>
        <taxon>Sar</taxon>
        <taxon>Alveolata</taxon>
        <taxon>Dinophyceae</taxon>
        <taxon>Suessiales</taxon>
        <taxon>Symbiodiniaceae</taxon>
        <taxon>Symbiodinium</taxon>
    </lineage>
</organism>
<keyword evidence="5" id="KW-0007">Acetylation</keyword>
<evidence type="ECO:0000259" key="7">
    <source>
        <dbReference type="PROSITE" id="PS50222"/>
    </source>
</evidence>
<name>A0A812P0G2_9DINO</name>
<sequence>MRSRKSRSPQRRLGKSSSLPNIKKAYVAPLQLCSVDLHAKTFSIKDIKKGAVAGRGSQRLPFMAFERGVEWEQPGAKATPPPRLPSLSRIMHSIQSMQFSDQSLSAMSSGSLRSNPAFGGSGPYRGGPRLPVKHSKKRLQGLLTKPASRHGRSPGATKTDRPPSKNRKRAGWAGVEAHEFRVDTVDLEDPEPEEPTPNRKESVVSETASSDSSSSFSSDSSSDSSSDLGYDSEEEERKRQAYSKRTSGLTRRMSAFAMMLPLLDSNNQPVRRSSVAEAFLKNLEEDGDDGGNDELDFPWSDEECRSVFIKFDTDTDGEVATEELELMLRYMGCVLRPGEIERLVKDMFSYATVSWEEWMNFLERYREVDEQYLRAEFAAADNDHNGVLDVQELRALLTKLGYVTEAHTVQEAMDTIGCGATGTVSLRKFEKLREHLRCTEGLAKDDVKELRELYDRMARTAKAQSRSRKVDIGAGSQSDIAKKLIAETQEMPVEDVSRLVQYLGYSISAEKLEAIAQEVDNDSSGYISFQELLKLIRRVRDAEREAIASVFDLLAEDGSPLLLQDLPRALVELKYFASDDLIFSILDELYPLDTQSCMTQDEIATFLREFREKEGLTQQETADIREAFDHQCKVTSQRKFVQQLEDPNVNVASPKTAAPPPRENSASTAKLKPASQKVTVLASPVASPKASSSPRPNSPFNFESAPIEQALDPLQASRVMRWFSFVRPFQEVQALVEQFDLDGTGKLEFEGFLKLMRGFVLEEREKQWNVFKMLDSRNTGHVPVARLPYALSKLYDDTSSGMTKRGEQAARMAGFSLLDTKNAVSRSAFELFCRYVRKILLQDIRQNACYTPNEVVALRDCFQRFDKDKSGTVENRELAKIIAEYFPEATKSKEGRAEVQIILKDVDQDGSGRLSFSTLLVLMRRCDDIRDERDLQMEMQVVQELDMDYEEVDGFRQIFDLHANWVKELTFDSLLTIISRIADMSEDDVSHLSAMVREVHPEHRLLLRFPHFLQVMRRLTDENTGNINHACARVLKKQRLGDNLSGPVRVSGDVAFRFESLCLCCFEADPCIDAGWATDLMELRKKEEALESLEDEVQFERRRSGGEAAAEPVEFRMADEASLRSRCSTGGQELHDPDPRQVRPATVSHVSDETSVVPLPSDHQEDEEAEADEMWDMDWTAVTGRTAIGSSPATSPPYEPPARGLQDSERQLLQQKLEEKRLLAEAHSGEDHLTLERREFDKGSMPGVHPDIAEKLEARRRAMDHAEQDARP</sequence>
<dbReference type="InterPro" id="IPR018247">
    <property type="entry name" value="EF_Hand_1_Ca_BS"/>
</dbReference>
<dbReference type="GO" id="GO:0005509">
    <property type="term" value="F:calcium ion binding"/>
    <property type="evidence" value="ECO:0007669"/>
    <property type="project" value="InterPro"/>
</dbReference>
<feature type="compositionally biased region" description="Acidic residues" evidence="6">
    <location>
        <begin position="185"/>
        <end position="194"/>
    </location>
</feature>
<evidence type="ECO:0000256" key="1">
    <source>
        <dbReference type="ARBA" id="ARBA00020786"/>
    </source>
</evidence>
<dbReference type="AlphaFoldDB" id="A0A812P0G2"/>
<dbReference type="InterPro" id="IPR011992">
    <property type="entry name" value="EF-hand-dom_pair"/>
</dbReference>
<dbReference type="GO" id="GO:0016460">
    <property type="term" value="C:myosin II complex"/>
    <property type="evidence" value="ECO:0007669"/>
    <property type="project" value="TreeGrafter"/>
</dbReference>
<comment type="caution">
    <text evidence="8">The sequence shown here is derived from an EMBL/GenBank/DDBJ whole genome shotgun (WGS) entry which is preliminary data.</text>
</comment>
<feature type="domain" description="EF-hand" evidence="7">
    <location>
        <begin position="853"/>
        <end position="888"/>
    </location>
</feature>
<dbReference type="OrthoDB" id="6572480at2759"/>
<dbReference type="InterPro" id="IPR002048">
    <property type="entry name" value="EF_hand_dom"/>
</dbReference>
<dbReference type="SUPFAM" id="SSF47473">
    <property type="entry name" value="EF-hand"/>
    <property type="match status" value="4"/>
</dbReference>
<feature type="compositionally biased region" description="Basic and acidic residues" evidence="6">
    <location>
        <begin position="1223"/>
        <end position="1242"/>
    </location>
</feature>
<feature type="domain" description="EF-hand" evidence="7">
    <location>
        <begin position="727"/>
        <end position="762"/>
    </location>
</feature>
<evidence type="ECO:0000256" key="4">
    <source>
        <dbReference type="ARBA" id="ARBA00022837"/>
    </source>
</evidence>
<feature type="region of interest" description="Disordered" evidence="6">
    <location>
        <begin position="648"/>
        <end position="676"/>
    </location>
</feature>
<dbReference type="CDD" id="cd00051">
    <property type="entry name" value="EFh"/>
    <property type="match status" value="1"/>
</dbReference>
<feature type="region of interest" description="Disordered" evidence="6">
    <location>
        <begin position="1223"/>
        <end position="1272"/>
    </location>
</feature>
<dbReference type="EMBL" id="CAJNDS010002132">
    <property type="protein sequence ID" value="CAE7344703.1"/>
    <property type="molecule type" value="Genomic_DNA"/>
</dbReference>
<keyword evidence="4" id="KW-0106">Calcium</keyword>
<feature type="compositionally biased region" description="Low complexity" evidence="6">
    <location>
        <begin position="209"/>
        <end position="227"/>
    </location>
</feature>
<dbReference type="Pfam" id="PF13499">
    <property type="entry name" value="EF-hand_7"/>
    <property type="match status" value="1"/>
</dbReference>
<feature type="region of interest" description="Disordered" evidence="6">
    <location>
        <begin position="1186"/>
        <end position="1210"/>
    </location>
</feature>
<feature type="compositionally biased region" description="Low complexity" evidence="6">
    <location>
        <begin position="100"/>
        <end position="114"/>
    </location>
</feature>
<feature type="domain" description="EF-hand" evidence="7">
    <location>
        <begin position="507"/>
        <end position="542"/>
    </location>
</feature>
<feature type="region of interest" description="Disordered" evidence="6">
    <location>
        <begin position="1121"/>
        <end position="1173"/>
    </location>
</feature>
<feature type="compositionally biased region" description="Basic and acidic residues" evidence="6">
    <location>
        <begin position="1251"/>
        <end position="1272"/>
    </location>
</feature>
<dbReference type="Proteomes" id="UP000604046">
    <property type="component" value="Unassembled WGS sequence"/>
</dbReference>
<dbReference type="Pfam" id="PF13833">
    <property type="entry name" value="EF-hand_8"/>
    <property type="match status" value="2"/>
</dbReference>
<feature type="compositionally biased region" description="Acidic residues" evidence="6">
    <location>
        <begin position="1164"/>
        <end position="1173"/>
    </location>
</feature>
<proteinExistence type="predicted"/>